<proteinExistence type="inferred from homology"/>
<comment type="similarity">
    <text evidence="2">Belongs to the 'GDXG' lipolytic enzyme family.</text>
</comment>
<gene>
    <name evidence="6" type="ORF">jhhlp_002772</name>
</gene>
<name>A0A2N3NEZ9_9PEZI</name>
<evidence type="ECO:0000256" key="1">
    <source>
        <dbReference type="ARBA" id="ARBA00005964"/>
    </source>
</evidence>
<comment type="similarity">
    <text evidence="1">Belongs to the type-B carboxylesterase/lipase family.</text>
</comment>
<feature type="chain" id="PRO_5014904372" description="Carboxylesterase type B domain-containing protein" evidence="4">
    <location>
        <begin position="23"/>
        <end position="195"/>
    </location>
</feature>
<dbReference type="InterPro" id="IPR002168">
    <property type="entry name" value="Lipase_GDXG_HIS_AS"/>
</dbReference>
<dbReference type="Gene3D" id="3.40.50.1820">
    <property type="entry name" value="alpha/beta hydrolase"/>
    <property type="match status" value="1"/>
</dbReference>
<reference evidence="6 7" key="1">
    <citation type="journal article" date="2017" name="G3 (Bethesda)">
        <title>First Draft Genome Sequence of the Pathogenic Fungus Lomentospora prolificans (Formerly Scedosporium prolificans).</title>
        <authorList>
            <person name="Luo R."/>
            <person name="Zimin A."/>
            <person name="Workman R."/>
            <person name="Fan Y."/>
            <person name="Pertea G."/>
            <person name="Grossman N."/>
            <person name="Wear M.P."/>
            <person name="Jia B."/>
            <person name="Miller H."/>
            <person name="Casadevall A."/>
            <person name="Timp W."/>
            <person name="Zhang S.X."/>
            <person name="Salzberg S.L."/>
        </authorList>
    </citation>
    <scope>NUCLEOTIDE SEQUENCE [LARGE SCALE GENOMIC DNA]</scope>
    <source>
        <strain evidence="6 7">JHH-5317</strain>
    </source>
</reference>
<dbReference type="PANTHER" id="PTHR43142">
    <property type="entry name" value="CARBOXYLIC ESTER HYDROLASE"/>
    <property type="match status" value="1"/>
</dbReference>
<dbReference type="PANTHER" id="PTHR43142:SF1">
    <property type="entry name" value="CARBOXYLIC ESTER HYDROLASE"/>
    <property type="match status" value="1"/>
</dbReference>
<comment type="caution">
    <text evidence="6">The sequence shown here is derived from an EMBL/GenBank/DDBJ whole genome shotgun (WGS) entry which is preliminary data.</text>
</comment>
<evidence type="ECO:0000259" key="5">
    <source>
        <dbReference type="Pfam" id="PF00135"/>
    </source>
</evidence>
<keyword evidence="3" id="KW-0378">Hydrolase</keyword>
<keyword evidence="4" id="KW-0732">Signal</keyword>
<dbReference type="PROSITE" id="PS01173">
    <property type="entry name" value="LIPASE_GDXG_HIS"/>
    <property type="match status" value="1"/>
</dbReference>
<dbReference type="InterPro" id="IPR002018">
    <property type="entry name" value="CarbesteraseB"/>
</dbReference>
<sequence>MKIRFICALVSVLAISIAPACAQSLPVVDILTSRHQAIENATGGYYTFRNIPYAEAPVGQLRFRYPIPRMTVNRAIDDGSNGRICPQTAGPWFAQSIPLVIQTIATTCNNTSGDPPGAPPAASLPESEDCLLLDVSIPKSVWDKRASVKRPVLVWIHGGGYLQGSKETAVVPELMSKSMANNKGGMIIVSINYRL</sequence>
<dbReference type="EMBL" id="NLAX01000008">
    <property type="protein sequence ID" value="PKS11013.1"/>
    <property type="molecule type" value="Genomic_DNA"/>
</dbReference>
<evidence type="ECO:0000313" key="7">
    <source>
        <dbReference type="Proteomes" id="UP000233524"/>
    </source>
</evidence>
<dbReference type="InterPro" id="IPR029058">
    <property type="entry name" value="AB_hydrolase_fold"/>
</dbReference>
<dbReference type="Proteomes" id="UP000233524">
    <property type="component" value="Unassembled WGS sequence"/>
</dbReference>
<feature type="signal peptide" evidence="4">
    <location>
        <begin position="1"/>
        <end position="22"/>
    </location>
</feature>
<evidence type="ECO:0000256" key="3">
    <source>
        <dbReference type="ARBA" id="ARBA00022801"/>
    </source>
</evidence>
<protein>
    <recommendedName>
        <fullName evidence="5">Carboxylesterase type B domain-containing protein</fullName>
    </recommendedName>
</protein>
<dbReference type="Pfam" id="PF00135">
    <property type="entry name" value="COesterase"/>
    <property type="match status" value="1"/>
</dbReference>
<dbReference type="OrthoDB" id="408631at2759"/>
<dbReference type="InParanoid" id="A0A2N3NEZ9"/>
<dbReference type="VEuPathDB" id="FungiDB:jhhlp_002772"/>
<evidence type="ECO:0000256" key="2">
    <source>
        <dbReference type="ARBA" id="ARBA00010515"/>
    </source>
</evidence>
<dbReference type="STRING" id="41688.A0A2N3NEZ9"/>
<accession>A0A2N3NEZ9</accession>
<organism evidence="6 7">
    <name type="scientific">Lomentospora prolificans</name>
    <dbReference type="NCBI Taxonomy" id="41688"/>
    <lineage>
        <taxon>Eukaryota</taxon>
        <taxon>Fungi</taxon>
        <taxon>Dikarya</taxon>
        <taxon>Ascomycota</taxon>
        <taxon>Pezizomycotina</taxon>
        <taxon>Sordariomycetes</taxon>
        <taxon>Hypocreomycetidae</taxon>
        <taxon>Microascales</taxon>
        <taxon>Microascaceae</taxon>
        <taxon>Lomentospora</taxon>
    </lineage>
</organism>
<feature type="domain" description="Carboxylesterase type B" evidence="5">
    <location>
        <begin position="38"/>
        <end position="195"/>
    </location>
</feature>
<dbReference type="SUPFAM" id="SSF53474">
    <property type="entry name" value="alpha/beta-Hydrolases"/>
    <property type="match status" value="1"/>
</dbReference>
<evidence type="ECO:0000256" key="4">
    <source>
        <dbReference type="SAM" id="SignalP"/>
    </source>
</evidence>
<dbReference type="AlphaFoldDB" id="A0A2N3NEZ9"/>
<dbReference type="GO" id="GO:0016787">
    <property type="term" value="F:hydrolase activity"/>
    <property type="evidence" value="ECO:0007669"/>
    <property type="project" value="UniProtKB-KW"/>
</dbReference>
<evidence type="ECO:0000313" key="6">
    <source>
        <dbReference type="EMBL" id="PKS11013.1"/>
    </source>
</evidence>
<keyword evidence="7" id="KW-1185">Reference proteome</keyword>